<feature type="domain" description="RNA polymerase sigma factor 70 region 4 type 2" evidence="1">
    <location>
        <begin position="102"/>
        <end position="148"/>
    </location>
</feature>
<dbReference type="EMBL" id="QVFB01000017">
    <property type="protein sequence ID" value="RGC17124.1"/>
    <property type="molecule type" value="Genomic_DNA"/>
</dbReference>
<dbReference type="GO" id="GO:0003677">
    <property type="term" value="F:DNA binding"/>
    <property type="evidence" value="ECO:0007669"/>
    <property type="project" value="InterPro"/>
</dbReference>
<dbReference type="InterPro" id="IPR013249">
    <property type="entry name" value="RNA_pol_sigma70_r4_t2"/>
</dbReference>
<protein>
    <submittedName>
        <fullName evidence="2">Sigma-70 family RNA polymerase sigma factor</fullName>
    </submittedName>
</protein>
<accession>A0A3E2VZZ3</accession>
<sequence length="157" mass="18054">MGFNYGLEKKNFDSQWAVTRKQYEDAGMSSEAIQAMYDYDWSVFNATRAYQNHTQEIAAPSFEQSEESYSPLMNKYQEAISVTDHYCETNSRFAWIGKIEDEQLLSALESLSELDLKILTLYVYVGYTESEIAGELGGSKIAIHKRIEKITKLLKNF</sequence>
<dbReference type="SUPFAM" id="SSF88659">
    <property type="entry name" value="Sigma3 and sigma4 domains of RNA polymerase sigma factors"/>
    <property type="match status" value="1"/>
</dbReference>
<comment type="caution">
    <text evidence="2">The sequence shown here is derived from an EMBL/GenBank/DDBJ whole genome shotgun (WGS) entry which is preliminary data.</text>
</comment>
<dbReference type="Gene3D" id="1.10.10.10">
    <property type="entry name" value="Winged helix-like DNA-binding domain superfamily/Winged helix DNA-binding domain"/>
    <property type="match status" value="1"/>
</dbReference>
<name>A0A3E2VZZ3_9FIRM</name>
<evidence type="ECO:0000313" key="3">
    <source>
        <dbReference type="Proteomes" id="UP000260733"/>
    </source>
</evidence>
<reference evidence="2 3" key="1">
    <citation type="submission" date="2018-08" db="EMBL/GenBank/DDBJ databases">
        <title>A genome reference for cultivated species of the human gut microbiota.</title>
        <authorList>
            <person name="Zou Y."/>
            <person name="Xue W."/>
            <person name="Luo G."/>
        </authorList>
    </citation>
    <scope>NUCLEOTIDE SEQUENCE [LARGE SCALE GENOMIC DNA]</scope>
    <source>
        <strain evidence="2 3">AM37-13AC</strain>
    </source>
</reference>
<proteinExistence type="predicted"/>
<evidence type="ECO:0000259" key="1">
    <source>
        <dbReference type="Pfam" id="PF08281"/>
    </source>
</evidence>
<dbReference type="Proteomes" id="UP000260733">
    <property type="component" value="Unassembled WGS sequence"/>
</dbReference>
<dbReference type="InterPro" id="IPR036388">
    <property type="entry name" value="WH-like_DNA-bd_sf"/>
</dbReference>
<dbReference type="AlphaFoldDB" id="A0A3E2VZZ3"/>
<organism evidence="2 3">
    <name type="scientific">Faecalibacterium prausnitzii</name>
    <dbReference type="NCBI Taxonomy" id="853"/>
    <lineage>
        <taxon>Bacteria</taxon>
        <taxon>Bacillati</taxon>
        <taxon>Bacillota</taxon>
        <taxon>Clostridia</taxon>
        <taxon>Eubacteriales</taxon>
        <taxon>Oscillospiraceae</taxon>
        <taxon>Faecalibacterium</taxon>
    </lineage>
</organism>
<gene>
    <name evidence="2" type="ORF">DW855_10580</name>
</gene>
<dbReference type="GO" id="GO:0016987">
    <property type="term" value="F:sigma factor activity"/>
    <property type="evidence" value="ECO:0007669"/>
    <property type="project" value="InterPro"/>
</dbReference>
<dbReference type="Pfam" id="PF08281">
    <property type="entry name" value="Sigma70_r4_2"/>
    <property type="match status" value="1"/>
</dbReference>
<evidence type="ECO:0000313" key="2">
    <source>
        <dbReference type="EMBL" id="RGC17124.1"/>
    </source>
</evidence>
<dbReference type="RefSeq" id="WP_117554534.1">
    <property type="nucleotide sequence ID" value="NZ_QVFB01000017.1"/>
</dbReference>
<dbReference type="GO" id="GO:0006352">
    <property type="term" value="P:DNA-templated transcription initiation"/>
    <property type="evidence" value="ECO:0007669"/>
    <property type="project" value="InterPro"/>
</dbReference>
<dbReference type="InterPro" id="IPR013324">
    <property type="entry name" value="RNA_pol_sigma_r3/r4-like"/>
</dbReference>